<name>A0A0F9E506_9ZZZZ</name>
<evidence type="ECO:0000256" key="10">
    <source>
        <dbReference type="SAM" id="Phobius"/>
    </source>
</evidence>
<feature type="transmembrane region" description="Helical" evidence="10">
    <location>
        <begin position="327"/>
        <end position="348"/>
    </location>
</feature>
<feature type="transmembrane region" description="Helical" evidence="10">
    <location>
        <begin position="250"/>
        <end position="275"/>
    </location>
</feature>
<accession>A0A0F9E506</accession>
<dbReference type="GO" id="GO:0005886">
    <property type="term" value="C:plasma membrane"/>
    <property type="evidence" value="ECO:0007669"/>
    <property type="project" value="UniProtKB-SubCell"/>
</dbReference>
<keyword evidence="3" id="KW-0050">Antiport</keyword>
<gene>
    <name evidence="11" type="ORF">LCGC14_2118460</name>
</gene>
<dbReference type="PANTHER" id="PTHR43298">
    <property type="entry name" value="MULTIDRUG RESISTANCE PROTEIN NORM-RELATED"/>
    <property type="match status" value="1"/>
</dbReference>
<feature type="transmembrane region" description="Helical" evidence="10">
    <location>
        <begin position="174"/>
        <end position="194"/>
    </location>
</feature>
<evidence type="ECO:0000256" key="6">
    <source>
        <dbReference type="ARBA" id="ARBA00022989"/>
    </source>
</evidence>
<evidence type="ECO:0000256" key="2">
    <source>
        <dbReference type="ARBA" id="ARBA00022448"/>
    </source>
</evidence>
<feature type="transmembrane region" description="Helical" evidence="10">
    <location>
        <begin position="206"/>
        <end position="229"/>
    </location>
</feature>
<dbReference type="InterPro" id="IPR002528">
    <property type="entry name" value="MATE_fam"/>
</dbReference>
<evidence type="ECO:0000256" key="8">
    <source>
        <dbReference type="ARBA" id="ARBA00023136"/>
    </source>
</evidence>
<feature type="transmembrane region" description="Helical" evidence="10">
    <location>
        <begin position="142"/>
        <end position="167"/>
    </location>
</feature>
<dbReference type="GO" id="GO:0006811">
    <property type="term" value="P:monoatomic ion transport"/>
    <property type="evidence" value="ECO:0007669"/>
    <property type="project" value="UniProtKB-KW"/>
</dbReference>
<evidence type="ECO:0000256" key="4">
    <source>
        <dbReference type="ARBA" id="ARBA00022475"/>
    </source>
</evidence>
<dbReference type="PIRSF" id="PIRSF006603">
    <property type="entry name" value="DinF"/>
    <property type="match status" value="1"/>
</dbReference>
<dbReference type="Pfam" id="PF01554">
    <property type="entry name" value="MatE"/>
    <property type="match status" value="2"/>
</dbReference>
<comment type="caution">
    <text evidence="11">The sequence shown here is derived from an EMBL/GenBank/DDBJ whole genome shotgun (WGS) entry which is preliminary data.</text>
</comment>
<dbReference type="InterPro" id="IPR048279">
    <property type="entry name" value="MdtK-like"/>
</dbReference>
<keyword evidence="6 10" id="KW-1133">Transmembrane helix</keyword>
<keyword evidence="2" id="KW-0813">Transport</keyword>
<dbReference type="InterPro" id="IPR050222">
    <property type="entry name" value="MATE_MdtK"/>
</dbReference>
<evidence type="ECO:0000313" key="11">
    <source>
        <dbReference type="EMBL" id="KKL69088.1"/>
    </source>
</evidence>
<protein>
    <recommendedName>
        <fullName evidence="9">Multidrug-efflux transporter</fullName>
    </recommendedName>
</protein>
<dbReference type="CDD" id="cd13133">
    <property type="entry name" value="MATE_like_7"/>
    <property type="match status" value="1"/>
</dbReference>
<keyword evidence="4" id="KW-1003">Cell membrane</keyword>
<evidence type="ECO:0000256" key="5">
    <source>
        <dbReference type="ARBA" id="ARBA00022692"/>
    </source>
</evidence>
<feature type="transmembrane region" description="Helical" evidence="10">
    <location>
        <begin position="404"/>
        <end position="427"/>
    </location>
</feature>
<organism evidence="11">
    <name type="scientific">marine sediment metagenome</name>
    <dbReference type="NCBI Taxonomy" id="412755"/>
    <lineage>
        <taxon>unclassified sequences</taxon>
        <taxon>metagenomes</taxon>
        <taxon>ecological metagenomes</taxon>
    </lineage>
</organism>
<proteinExistence type="predicted"/>
<feature type="transmembrane region" description="Helical" evidence="10">
    <location>
        <begin position="368"/>
        <end position="392"/>
    </location>
</feature>
<keyword evidence="8 10" id="KW-0472">Membrane</keyword>
<dbReference type="PANTHER" id="PTHR43298:SF2">
    <property type="entry name" value="FMN_FAD EXPORTER YEEO-RELATED"/>
    <property type="match status" value="1"/>
</dbReference>
<feature type="transmembrane region" description="Helical" evidence="10">
    <location>
        <begin position="106"/>
        <end position="130"/>
    </location>
</feature>
<keyword evidence="7" id="KW-0406">Ion transport</keyword>
<dbReference type="NCBIfam" id="TIGR00797">
    <property type="entry name" value="matE"/>
    <property type="match status" value="1"/>
</dbReference>
<dbReference type="GO" id="GO:0015297">
    <property type="term" value="F:antiporter activity"/>
    <property type="evidence" value="ECO:0007669"/>
    <property type="project" value="UniProtKB-KW"/>
</dbReference>
<evidence type="ECO:0000256" key="1">
    <source>
        <dbReference type="ARBA" id="ARBA00004651"/>
    </source>
</evidence>
<evidence type="ECO:0000256" key="3">
    <source>
        <dbReference type="ARBA" id="ARBA00022449"/>
    </source>
</evidence>
<feature type="transmembrane region" description="Helical" evidence="10">
    <location>
        <begin position="433"/>
        <end position="455"/>
    </location>
</feature>
<dbReference type="GO" id="GO:0042910">
    <property type="term" value="F:xenobiotic transmembrane transporter activity"/>
    <property type="evidence" value="ECO:0007669"/>
    <property type="project" value="InterPro"/>
</dbReference>
<dbReference type="EMBL" id="LAZR01026326">
    <property type="protein sequence ID" value="KKL69088.1"/>
    <property type="molecule type" value="Genomic_DNA"/>
</dbReference>
<comment type="subcellular location">
    <subcellularLocation>
        <location evidence="1">Cell membrane</location>
        <topology evidence="1">Multi-pass membrane protein</topology>
    </subcellularLocation>
</comment>
<keyword evidence="5 10" id="KW-0812">Transmembrane</keyword>
<sequence length="465" mass="50875">MKLKEKISLYNFRKRWKGPGGDREGANLAAPLIVSTGAIGIQEFVDRMFLSWYSTDSIAAALPSGILIFAILSLFLGTTMYVSTFVAQYVGAGRHDRIGPSTWQGIYVALIGGGLFFVLAPLAPALFKAIGHPPEIQELEVVYFRIMCYGAFFPLASAALSGFFIGLGRTGPVMWVNIAATGVNVLLNYVLIFGKMGFGRMGIAGAAVATVISTGFGFVLFLILILRAPNREAYNTGRGWAPDKELFSRLLRFGFPSGVPFFIQIFGFTAFILLIGRLGTVELAATNIAININSLAFMPMIGLGMAVSVLVGQYLGENREDLAERSVYSGFLLSILYMGALALLFVFIPDVFVGIFSTKSDPLVFNQIQRITVILLRFVAIYCIFDAMNIIFASAIKGAGDTRFVMLMILVLSMGLLVLPSYLSLVVFERGIYLAWVFITAYIVILGFGFLFRFLGGKWKSMRVI</sequence>
<dbReference type="AlphaFoldDB" id="A0A0F9E506"/>
<feature type="transmembrane region" description="Helical" evidence="10">
    <location>
        <begin position="295"/>
        <end position="315"/>
    </location>
</feature>
<evidence type="ECO:0000256" key="9">
    <source>
        <dbReference type="ARBA" id="ARBA00031636"/>
    </source>
</evidence>
<feature type="transmembrane region" description="Helical" evidence="10">
    <location>
        <begin position="65"/>
        <end position="86"/>
    </location>
</feature>
<evidence type="ECO:0000256" key="7">
    <source>
        <dbReference type="ARBA" id="ARBA00023065"/>
    </source>
</evidence>
<feature type="transmembrane region" description="Helical" evidence="10">
    <location>
        <begin position="25"/>
        <end position="45"/>
    </location>
</feature>
<reference evidence="11" key="1">
    <citation type="journal article" date="2015" name="Nature">
        <title>Complex archaea that bridge the gap between prokaryotes and eukaryotes.</title>
        <authorList>
            <person name="Spang A."/>
            <person name="Saw J.H."/>
            <person name="Jorgensen S.L."/>
            <person name="Zaremba-Niedzwiedzka K."/>
            <person name="Martijn J."/>
            <person name="Lind A.E."/>
            <person name="van Eijk R."/>
            <person name="Schleper C."/>
            <person name="Guy L."/>
            <person name="Ettema T.J."/>
        </authorList>
    </citation>
    <scope>NUCLEOTIDE SEQUENCE</scope>
</reference>